<dbReference type="Proteomes" id="UP000244906">
    <property type="component" value="Unassembled WGS sequence"/>
</dbReference>
<evidence type="ECO:0000313" key="2">
    <source>
        <dbReference type="Proteomes" id="UP000244906"/>
    </source>
</evidence>
<dbReference type="EMBL" id="QDDL01000002">
    <property type="protein sequence ID" value="PVZ70624.1"/>
    <property type="molecule type" value="Genomic_DNA"/>
</dbReference>
<gene>
    <name evidence="1" type="ORF">DC094_08590</name>
</gene>
<proteinExistence type="predicted"/>
<dbReference type="InterPro" id="IPR027417">
    <property type="entry name" value="P-loop_NTPase"/>
</dbReference>
<name>A0A2V1H099_9GAMM</name>
<dbReference type="RefSeq" id="WP_116686694.1">
    <property type="nucleotide sequence ID" value="NZ_CAWNYD010000002.1"/>
</dbReference>
<evidence type="ECO:0000313" key="1">
    <source>
        <dbReference type="EMBL" id="PVZ70624.1"/>
    </source>
</evidence>
<dbReference type="OrthoDB" id="8107482at2"/>
<dbReference type="AlphaFoldDB" id="A0A2V1H099"/>
<organism evidence="1 2">
    <name type="scientific">Pelagibaculum spongiae</name>
    <dbReference type="NCBI Taxonomy" id="2080658"/>
    <lineage>
        <taxon>Bacteria</taxon>
        <taxon>Pseudomonadati</taxon>
        <taxon>Pseudomonadota</taxon>
        <taxon>Gammaproteobacteria</taxon>
        <taxon>Oceanospirillales</taxon>
        <taxon>Pelagibaculum</taxon>
    </lineage>
</organism>
<dbReference type="SUPFAM" id="SSF52540">
    <property type="entry name" value="P-loop containing nucleoside triphosphate hydrolases"/>
    <property type="match status" value="1"/>
</dbReference>
<accession>A0A2V1H099</accession>
<comment type="caution">
    <text evidence="1">The sequence shown here is derived from an EMBL/GenBank/DDBJ whole genome shotgun (WGS) entry which is preliminary data.</text>
</comment>
<evidence type="ECO:0008006" key="3">
    <source>
        <dbReference type="Google" id="ProtNLM"/>
    </source>
</evidence>
<dbReference type="Gene3D" id="3.40.50.300">
    <property type="entry name" value="P-loop containing nucleotide triphosphate hydrolases"/>
    <property type="match status" value="1"/>
</dbReference>
<sequence length="579" mass="67317">MISLIFKSLLVYSQNKGHGFHTHFSDTVNIIHGRNTSGKSTLIQSIIYSMGINDSKENLSDINDPHTIFRLDCELTKENEGTKLSFIRSDDTIVLAIDNKPPMRFDGINSNNSYEYKKYKDIISSLFSFKLLLQQQGEQVKAPLEAAMLPYYISQSVGWVYIRESIGNYRFYKDFKYDYLDYYCGIESNARKIEKYKLEKEKKELTFELKQLESYEEGNKQLKISKIIDEKIKGEASRFFDEYQELNNDLTAKESEQTKLCNKISMLKNRQKVLSQVIRNIKHQVPEVDSCPTCQQRLPGDLREFYKYTQNVNDAISELEKTKSDIKKTSSSLNSSEVKIKKLRSEFEEKYGLMERVKIENVSINSWIDHQSNLKMLKKIEGQKAFTQKTIDGITSKIEENQDGDIEDLRKKADGKFLKIFKSKVKSLKIKLPKENKYKEIYSINAFPYQGVELHQLLMAYNFSFYEMVSKNKTLHTLPFIMDAVFKEDIDIESRKNIFDFLSKETNNGQQVIFSVAEYKNNSQSNSTLFDIEEVKRDYFTDDTKLICIGDSKTKRSFMSSKLIAPELIESTLSLFESA</sequence>
<reference evidence="1 2" key="1">
    <citation type="submission" date="2018-04" db="EMBL/GenBank/DDBJ databases">
        <title>Thalassorhabdus spongiae gen. nov., sp. nov., isolated from a marine sponge in South-West Iceland.</title>
        <authorList>
            <person name="Knobloch S."/>
            <person name="Daussin A."/>
            <person name="Johannsson R."/>
            <person name="Marteinsson V.T."/>
        </authorList>
    </citation>
    <scope>NUCLEOTIDE SEQUENCE [LARGE SCALE GENOMIC DNA]</scope>
    <source>
        <strain evidence="1 2">Hp12</strain>
    </source>
</reference>
<protein>
    <recommendedName>
        <fullName evidence="3">Rad50/SbcC-type AAA domain-containing protein</fullName>
    </recommendedName>
</protein>
<keyword evidence="2" id="KW-1185">Reference proteome</keyword>
<dbReference type="Gene3D" id="1.10.287.510">
    <property type="entry name" value="Helix hairpin bin"/>
    <property type="match status" value="1"/>
</dbReference>